<keyword evidence="1" id="KW-0812">Transmembrane</keyword>
<dbReference type="Proteomes" id="UP000231426">
    <property type="component" value="Unassembled WGS sequence"/>
</dbReference>
<gene>
    <name evidence="2" type="ORF">COU29_04400</name>
</gene>
<evidence type="ECO:0000313" key="2">
    <source>
        <dbReference type="EMBL" id="PIT88017.1"/>
    </source>
</evidence>
<dbReference type="EMBL" id="PFBV01000006">
    <property type="protein sequence ID" value="PIT88017.1"/>
    <property type="molecule type" value="Genomic_DNA"/>
</dbReference>
<feature type="transmembrane region" description="Helical" evidence="1">
    <location>
        <begin position="31"/>
        <end position="49"/>
    </location>
</feature>
<keyword evidence="1" id="KW-0472">Membrane</keyword>
<evidence type="ECO:0008006" key="4">
    <source>
        <dbReference type="Google" id="ProtNLM"/>
    </source>
</evidence>
<dbReference type="AlphaFoldDB" id="A0A2M6W5D0"/>
<accession>A0A2M6W5D0</accession>
<reference evidence="3" key="1">
    <citation type="submission" date="2017-09" db="EMBL/GenBank/DDBJ databases">
        <title>Depth-based differentiation of microbial function through sediment-hosted aquifers and enrichment of novel symbionts in the deep terrestrial subsurface.</title>
        <authorList>
            <person name="Probst A.J."/>
            <person name="Ladd B."/>
            <person name="Jarett J.K."/>
            <person name="Geller-Mcgrath D.E."/>
            <person name="Sieber C.M.K."/>
            <person name="Emerson J.B."/>
            <person name="Anantharaman K."/>
            <person name="Thomas B.C."/>
            <person name="Malmstrom R."/>
            <person name="Stieglmeier M."/>
            <person name="Klingl A."/>
            <person name="Woyke T."/>
            <person name="Ryan C.M."/>
            <person name="Banfield J.F."/>
        </authorList>
    </citation>
    <scope>NUCLEOTIDE SEQUENCE [LARGE SCALE GENOMIC DNA]</scope>
</reference>
<feature type="transmembrane region" description="Helical" evidence="1">
    <location>
        <begin position="56"/>
        <end position="77"/>
    </location>
</feature>
<proteinExistence type="predicted"/>
<sequence length="211" mass="24976">MSLINKKFNLGVGEEIVDIIRSTPLFIWCKYFFGLLILGVTSFFLFWLLTKEIWGYVAIGLSYMIGLVIIFRTWFFYHFNCLVVTTEKIVDIDRPKIFEETISTVNYLDIQDIYVIKKGFLQNVLNYGSVMVETKKQQFILEIKKVRLPQRLANWLLEVKDNYYKKQKLTDRQAVMNDFLQIMPKLSPEDLQTVYLKVAEQIKKNNNQESE</sequence>
<evidence type="ECO:0000256" key="1">
    <source>
        <dbReference type="SAM" id="Phobius"/>
    </source>
</evidence>
<organism evidence="2 3">
    <name type="scientific">Candidatus Magasanikbacteria bacterium CG10_big_fil_rev_8_21_14_0_10_36_32</name>
    <dbReference type="NCBI Taxonomy" id="1974646"/>
    <lineage>
        <taxon>Bacteria</taxon>
        <taxon>Candidatus Magasanikiibacteriota</taxon>
    </lineage>
</organism>
<evidence type="ECO:0000313" key="3">
    <source>
        <dbReference type="Proteomes" id="UP000231426"/>
    </source>
</evidence>
<keyword evidence="1" id="KW-1133">Transmembrane helix</keyword>
<comment type="caution">
    <text evidence="2">The sequence shown here is derived from an EMBL/GenBank/DDBJ whole genome shotgun (WGS) entry which is preliminary data.</text>
</comment>
<name>A0A2M6W5D0_9BACT</name>
<protein>
    <recommendedName>
        <fullName evidence="4">DUF304 domain-containing protein</fullName>
    </recommendedName>
</protein>